<name>A0A0V9ULZ5_9NOCA</name>
<dbReference type="AlphaFoldDB" id="A0A0V9ULZ5"/>
<dbReference type="GO" id="GO:0016787">
    <property type="term" value="F:hydrolase activity"/>
    <property type="evidence" value="ECO:0007669"/>
    <property type="project" value="UniProtKB-KW"/>
</dbReference>
<sequence>MSTQTATAQDAVATVTDFLEATAAEDIDRAASLITDDLAWHNTWLPTVRGGARVRKILAGLARPSIGFGVVVHHIAADGDIVLTERTDILRFGPVSIEFWVCGTFELRDGRIAVWDDHFDVLTFLRGTVVGVLRAVLRRS</sequence>
<accession>A0A0V9ULZ5</accession>
<dbReference type="Proteomes" id="UP000053060">
    <property type="component" value="Unassembled WGS sequence"/>
</dbReference>
<gene>
    <name evidence="2" type="ORF">Z045_10605</name>
</gene>
<evidence type="ECO:0000313" key="2">
    <source>
        <dbReference type="EMBL" id="KSZ59036.1"/>
    </source>
</evidence>
<dbReference type="Pfam" id="PF07858">
    <property type="entry name" value="LEH"/>
    <property type="match status" value="1"/>
</dbReference>
<dbReference type="RefSeq" id="WP_060651810.1">
    <property type="nucleotide sequence ID" value="NZ_AZXY01000004.1"/>
</dbReference>
<protein>
    <submittedName>
        <fullName evidence="2">Epoxide hydrolase</fullName>
    </submittedName>
</protein>
<evidence type="ECO:0000259" key="1">
    <source>
        <dbReference type="Pfam" id="PF07858"/>
    </source>
</evidence>
<dbReference type="PATRIC" id="fig|1441730.3.peg.2209"/>
<feature type="domain" description="Limonene-1,2-epoxide hydrolase" evidence="1">
    <location>
        <begin position="11"/>
        <end position="128"/>
    </location>
</feature>
<comment type="caution">
    <text evidence="2">The sequence shown here is derived from an EMBL/GenBank/DDBJ whole genome shotgun (WGS) entry which is preliminary data.</text>
</comment>
<dbReference type="InterPro" id="IPR013100">
    <property type="entry name" value="LEH"/>
</dbReference>
<dbReference type="InterPro" id="IPR032710">
    <property type="entry name" value="NTF2-like_dom_sf"/>
</dbReference>
<dbReference type="EMBL" id="AZXY01000004">
    <property type="protein sequence ID" value="KSZ59036.1"/>
    <property type="molecule type" value="Genomic_DNA"/>
</dbReference>
<dbReference type="SUPFAM" id="SSF54427">
    <property type="entry name" value="NTF2-like"/>
    <property type="match status" value="1"/>
</dbReference>
<proteinExistence type="predicted"/>
<reference evidence="3" key="1">
    <citation type="submission" date="2015-01" db="EMBL/GenBank/DDBJ databases">
        <title>Draft genome sequence of Rhodococcus pyridinivorans strain KG-16, a hydrocarbon-degrading bacterium.</title>
        <authorList>
            <person name="Aggarwal R.K."/>
            <person name="Dawar C."/>
        </authorList>
    </citation>
    <scope>NUCLEOTIDE SEQUENCE [LARGE SCALE GENOMIC DNA]</scope>
    <source>
        <strain evidence="3">KG-16</strain>
    </source>
</reference>
<keyword evidence="2" id="KW-0378">Hydrolase</keyword>
<organism evidence="2 3">
    <name type="scientific">Rhodococcus pyridinivorans KG-16</name>
    <dbReference type="NCBI Taxonomy" id="1441730"/>
    <lineage>
        <taxon>Bacteria</taxon>
        <taxon>Bacillati</taxon>
        <taxon>Actinomycetota</taxon>
        <taxon>Actinomycetes</taxon>
        <taxon>Mycobacteriales</taxon>
        <taxon>Nocardiaceae</taxon>
        <taxon>Rhodococcus</taxon>
    </lineage>
</organism>
<dbReference type="Gene3D" id="3.10.450.50">
    <property type="match status" value="1"/>
</dbReference>
<reference evidence="2 3" key="2">
    <citation type="journal article" date="2016" name="Genome Announc.">
        <title>Draft Genome Sequence of a Versatile Hydrocarbon-Degrading Bacterium, Rhodococcus pyridinivorans Strain KG-16, Collected from Oil Fields in India.</title>
        <authorList>
            <person name="Aggarwal R.K."/>
            <person name="Dawar C."/>
            <person name="Phanindranath R."/>
            <person name="Mutnuri L."/>
            <person name="Dayal A.M."/>
        </authorList>
    </citation>
    <scope>NUCLEOTIDE SEQUENCE [LARGE SCALE GENOMIC DNA]</scope>
    <source>
        <strain evidence="2 3">KG-16</strain>
    </source>
</reference>
<evidence type="ECO:0000313" key="3">
    <source>
        <dbReference type="Proteomes" id="UP000053060"/>
    </source>
</evidence>